<dbReference type="EMBL" id="FRXO01000004">
    <property type="protein sequence ID" value="SHO65697.1"/>
    <property type="molecule type" value="Genomic_DNA"/>
</dbReference>
<accession>A0A1M7ZLD4</accession>
<dbReference type="STRING" id="1123029.SAMN02745172_02343"/>
<gene>
    <name evidence="1" type="ORF">SAMN02745172_02343</name>
</gene>
<dbReference type="GO" id="GO:0003688">
    <property type="term" value="F:DNA replication origin binding"/>
    <property type="evidence" value="ECO:0007669"/>
    <property type="project" value="TreeGrafter"/>
</dbReference>
<evidence type="ECO:0008006" key="3">
    <source>
        <dbReference type="Google" id="ProtNLM"/>
    </source>
</evidence>
<dbReference type="Proteomes" id="UP000186406">
    <property type="component" value="Unassembled WGS sequence"/>
</dbReference>
<dbReference type="PANTHER" id="PTHR30050">
    <property type="entry name" value="CHROMOSOMAL REPLICATION INITIATOR PROTEIN DNAA"/>
    <property type="match status" value="1"/>
</dbReference>
<reference evidence="1 2" key="1">
    <citation type="submission" date="2016-12" db="EMBL/GenBank/DDBJ databases">
        <authorList>
            <person name="Song W.-J."/>
            <person name="Kurnit D.M."/>
        </authorList>
    </citation>
    <scope>NUCLEOTIDE SEQUENCE [LARGE SCALE GENOMIC DNA]</scope>
    <source>
        <strain evidence="1 2">DSM 19599</strain>
    </source>
</reference>
<dbReference type="OrthoDB" id="7390113at2"/>
<dbReference type="GO" id="GO:0006270">
    <property type="term" value="P:DNA replication initiation"/>
    <property type="evidence" value="ECO:0007669"/>
    <property type="project" value="TreeGrafter"/>
</dbReference>
<evidence type="ECO:0000313" key="2">
    <source>
        <dbReference type="Proteomes" id="UP000186406"/>
    </source>
</evidence>
<dbReference type="GO" id="GO:0005886">
    <property type="term" value="C:plasma membrane"/>
    <property type="evidence" value="ECO:0007669"/>
    <property type="project" value="TreeGrafter"/>
</dbReference>
<dbReference type="InterPro" id="IPR027417">
    <property type="entry name" value="P-loop_NTPase"/>
</dbReference>
<dbReference type="Gene3D" id="1.10.8.60">
    <property type="match status" value="1"/>
</dbReference>
<proteinExistence type="predicted"/>
<organism evidence="1 2">
    <name type="scientific">Pseudoxanthobacter soli DSM 19599</name>
    <dbReference type="NCBI Taxonomy" id="1123029"/>
    <lineage>
        <taxon>Bacteria</taxon>
        <taxon>Pseudomonadati</taxon>
        <taxon>Pseudomonadota</taxon>
        <taxon>Alphaproteobacteria</taxon>
        <taxon>Hyphomicrobiales</taxon>
        <taxon>Segnochrobactraceae</taxon>
        <taxon>Pseudoxanthobacter</taxon>
    </lineage>
</organism>
<dbReference type="AlphaFoldDB" id="A0A1M7ZLD4"/>
<dbReference type="PANTHER" id="PTHR30050:SF5">
    <property type="entry name" value="DNAA REGULATORY INACTIVATOR HDA"/>
    <property type="match status" value="1"/>
</dbReference>
<dbReference type="SUPFAM" id="SSF52540">
    <property type="entry name" value="P-loop containing nucleoside triphosphate hydrolases"/>
    <property type="match status" value="1"/>
</dbReference>
<protein>
    <recommendedName>
        <fullName evidence="3">DnaA protein</fullName>
    </recommendedName>
</protein>
<evidence type="ECO:0000313" key="1">
    <source>
        <dbReference type="EMBL" id="SHO65697.1"/>
    </source>
</evidence>
<dbReference type="Gene3D" id="3.40.50.300">
    <property type="entry name" value="P-loop containing nucleotide triphosphate hydrolases"/>
    <property type="match status" value="1"/>
</dbReference>
<sequence length="240" mass="25111">MTGGEDGRPPRQLPLALPAEAAFGREDFLVGPSNAEAAELFDRWPRWPAPVVLLIGPAGSGKSHLIAAWAGPAGARLIPAGGIAAVDPVEAIAAGPVAVEDLDRHRTARADDVALFHLVNAALGGGRLVLSARTPPEAWGIGLPDLASRLRAAARVSLGEPDDELLRRVLVKLFADRQLAVDPSVIAYALPRMERSFSGANALVDRLDREGLARHRPITRAIVADVIAELAGEAGGEAGR</sequence>
<dbReference type="RefSeq" id="WP_073628776.1">
    <property type="nucleotide sequence ID" value="NZ_FRXO01000004.1"/>
</dbReference>
<keyword evidence="2" id="KW-1185">Reference proteome</keyword>
<name>A0A1M7ZLD4_9HYPH</name>